<keyword evidence="1" id="KW-0175">Coiled coil</keyword>
<organism evidence="3 4">
    <name type="scientific">Methanolobus chelungpuianus</name>
    <dbReference type="NCBI Taxonomy" id="502115"/>
    <lineage>
        <taxon>Archaea</taxon>
        <taxon>Methanobacteriati</taxon>
        <taxon>Methanobacteriota</taxon>
        <taxon>Stenosarchaea group</taxon>
        <taxon>Methanomicrobia</taxon>
        <taxon>Methanosarcinales</taxon>
        <taxon>Methanosarcinaceae</taxon>
        <taxon>Methanolobus</taxon>
    </lineage>
</organism>
<dbReference type="Gene3D" id="3.30.420.60">
    <property type="entry name" value="eRF1 domain 2"/>
    <property type="match status" value="1"/>
</dbReference>
<accession>A0AAE3H8W8</accession>
<evidence type="ECO:0000259" key="2">
    <source>
        <dbReference type="Pfam" id="PF18859"/>
    </source>
</evidence>
<evidence type="ECO:0000256" key="1">
    <source>
        <dbReference type="SAM" id="Coils"/>
    </source>
</evidence>
<dbReference type="AlphaFoldDB" id="A0AAE3H8W8"/>
<dbReference type="Proteomes" id="UP001206983">
    <property type="component" value="Unassembled WGS sequence"/>
</dbReference>
<dbReference type="SUPFAM" id="SSF53137">
    <property type="entry name" value="Translational machinery components"/>
    <property type="match status" value="1"/>
</dbReference>
<evidence type="ECO:0000313" key="4">
    <source>
        <dbReference type="Proteomes" id="UP001206983"/>
    </source>
</evidence>
<feature type="domain" description="Actinobacteria/chloroflexi VLRF1 release factor" evidence="2">
    <location>
        <begin position="218"/>
        <end position="310"/>
    </location>
</feature>
<feature type="coiled-coil region" evidence="1">
    <location>
        <begin position="26"/>
        <end position="95"/>
    </location>
</feature>
<dbReference type="InterPro" id="IPR042226">
    <property type="entry name" value="eFR1_2_sf"/>
</dbReference>
<dbReference type="RefSeq" id="WP_256621890.1">
    <property type="nucleotide sequence ID" value="NZ_JTEO01000002.1"/>
</dbReference>
<keyword evidence="4" id="KW-1185">Reference proteome</keyword>
<comment type="caution">
    <text evidence="3">The sequence shown here is derived from an EMBL/GenBank/DDBJ whole genome shotgun (WGS) entry which is preliminary data.</text>
</comment>
<gene>
    <name evidence="3" type="ORF">PV02_03030</name>
</gene>
<reference evidence="3 4" key="1">
    <citation type="journal article" date="2011" name="Appl. Environ. Microbiol.">
        <title>Methanogenic archaea isolated from Taiwan's Chelungpu fault.</title>
        <authorList>
            <person name="Wu S.Y."/>
            <person name="Lai M.C."/>
        </authorList>
    </citation>
    <scope>NUCLEOTIDE SEQUENCE [LARGE SCALE GENOMIC DNA]</scope>
    <source>
        <strain evidence="3 4">St545Mb</strain>
    </source>
</reference>
<dbReference type="EMBL" id="JTEO01000002">
    <property type="protein sequence ID" value="MCQ6962130.1"/>
    <property type="molecule type" value="Genomic_DNA"/>
</dbReference>
<dbReference type="Pfam" id="PF18859">
    <property type="entry name" value="acVLRF1"/>
    <property type="match status" value="1"/>
</dbReference>
<dbReference type="InterPro" id="IPR040783">
    <property type="entry name" value="VLRF1"/>
</dbReference>
<sequence>MAEQGKPEKGKLTGNINSLFSRYTGKEKLEEEISRLNSRIAELEAEAGILQKRMDKCAESEKRAVAAKQAAEESLNAAEVRIVTLEHELESHKGSAPSQAGYRLVETLSLRRAKDHLQSLSSLRSSSADLLTAYMPPGRSLSGEAYRDMPAALIDPEALQLIQRTDSSTGWVLFYDPGHLVNELLVPPFQVGHAEWSAGSSFNVEPLLKLIEREEAALVIVAHAGESLVAYSRDSGETDFYELVRSNVKSKHSKGGFSQRRFERLRDEEVVHHAEKARAALIKLLGSLQVAPDYFLLGGDEQLAKAISSGVAEDTPRLVSSADVRIEKHNINEIMKQMLVLRRYKL</sequence>
<name>A0AAE3H8W8_9EURY</name>
<protein>
    <recommendedName>
        <fullName evidence="2">Actinobacteria/chloroflexi VLRF1 release factor domain-containing protein</fullName>
    </recommendedName>
</protein>
<proteinExistence type="predicted"/>
<evidence type="ECO:0000313" key="3">
    <source>
        <dbReference type="EMBL" id="MCQ6962130.1"/>
    </source>
</evidence>